<protein>
    <recommendedName>
        <fullName evidence="7">Phospholipase D</fullName>
    </recommendedName>
</protein>
<name>A0A8T1V8F9_9STRA</name>
<evidence type="ECO:0000313" key="5">
    <source>
        <dbReference type="EMBL" id="KAG7376570.1"/>
    </source>
</evidence>
<comment type="caution">
    <text evidence="5">The sequence shown here is derived from an EMBL/GenBank/DDBJ whole genome shotgun (WGS) entry which is preliminary data.</text>
</comment>
<accession>A0A8T1V8F9</accession>
<dbReference type="OrthoDB" id="14911at2759"/>
<evidence type="ECO:0008006" key="7">
    <source>
        <dbReference type="Google" id="ProtNLM"/>
    </source>
</evidence>
<reference evidence="5" key="1">
    <citation type="submission" date="2021-02" db="EMBL/GenBank/DDBJ databases">
        <authorList>
            <person name="Palmer J.M."/>
        </authorList>
    </citation>
    <scope>NUCLEOTIDE SEQUENCE</scope>
    <source>
        <strain evidence="5">SCRP734</strain>
    </source>
</reference>
<dbReference type="InterPro" id="IPR015679">
    <property type="entry name" value="PLipase_D_fam"/>
</dbReference>
<feature type="compositionally biased region" description="Basic residues" evidence="4">
    <location>
        <begin position="40"/>
        <end position="62"/>
    </location>
</feature>
<organism evidence="5 6">
    <name type="scientific">Phytophthora pseudosyringae</name>
    <dbReference type="NCBI Taxonomy" id="221518"/>
    <lineage>
        <taxon>Eukaryota</taxon>
        <taxon>Sar</taxon>
        <taxon>Stramenopiles</taxon>
        <taxon>Oomycota</taxon>
        <taxon>Peronosporomycetes</taxon>
        <taxon>Peronosporales</taxon>
        <taxon>Peronosporaceae</taxon>
        <taxon>Phytophthora</taxon>
    </lineage>
</organism>
<evidence type="ECO:0000256" key="3">
    <source>
        <dbReference type="ARBA" id="ARBA00023098"/>
    </source>
</evidence>
<dbReference type="AlphaFoldDB" id="A0A8T1V8F9"/>
<dbReference type="GO" id="GO:0004630">
    <property type="term" value="F:phospholipase D activity"/>
    <property type="evidence" value="ECO:0007669"/>
    <property type="project" value="UniProtKB-EC"/>
</dbReference>
<evidence type="ECO:0000256" key="1">
    <source>
        <dbReference type="ARBA" id="ARBA00000798"/>
    </source>
</evidence>
<sequence length="485" mass="53761">MRHPESNAFAVPFSALEHGLNQSKRHRDHQNALQCERYKRTAKSTKKKPSQTPKKKPARKLRSTTTQRLDDKPGYAAIDGCGDDAEFRRDANEEELIPGEQCYHEADTGGQLDVGAEQTTAAATKTSQTLRSCDTGDIPDHRSQEPLYTPGVDRAQASDIPTECQGPAYKCAAMTSAQLPHVVYVFLHATPVAVGSHVELCTTQQASQNACGCVAADCTATLSPMTFQGLGDDLLDFDNPEYEKIQPIDYASSNTTSNFGNQNTQIVRTFSCIYKHYKEFAPRGEQSLFRARIKALKKAKNFIYVEDQYFIYVPELFDALMEVLPRIQRLVVVVQPPDALLKASGYGRYIYDVSSVYVSLGSANWNRRSMTFDSELNANVIDDETVESPDGITVLKLVRDMRIRKFVEMTGLSYKKLNAMKFVDAADTFKVAAKDESTILTDFSVSYSTKPSSASSVSRLTPKKCAASRTLVPRGISNKVECSNL</sequence>
<evidence type="ECO:0000256" key="2">
    <source>
        <dbReference type="ARBA" id="ARBA00022737"/>
    </source>
</evidence>
<keyword evidence="6" id="KW-1185">Reference proteome</keyword>
<feature type="region of interest" description="Disordered" evidence="4">
    <location>
        <begin position="19"/>
        <end position="77"/>
    </location>
</feature>
<dbReference type="PANTHER" id="PTHR18896:SF76">
    <property type="entry name" value="PHOSPHOLIPASE"/>
    <property type="match status" value="1"/>
</dbReference>
<dbReference type="Proteomes" id="UP000694044">
    <property type="component" value="Unassembled WGS sequence"/>
</dbReference>
<keyword evidence="3" id="KW-0443">Lipid metabolism</keyword>
<keyword evidence="2" id="KW-0677">Repeat</keyword>
<evidence type="ECO:0000313" key="6">
    <source>
        <dbReference type="Proteomes" id="UP000694044"/>
    </source>
</evidence>
<proteinExistence type="predicted"/>
<dbReference type="PANTHER" id="PTHR18896">
    <property type="entry name" value="PHOSPHOLIPASE D"/>
    <property type="match status" value="1"/>
</dbReference>
<comment type="catalytic activity">
    <reaction evidence="1">
        <text>a 1,2-diacyl-sn-glycero-3-phosphocholine + H2O = a 1,2-diacyl-sn-glycero-3-phosphate + choline + H(+)</text>
        <dbReference type="Rhea" id="RHEA:14445"/>
        <dbReference type="ChEBI" id="CHEBI:15354"/>
        <dbReference type="ChEBI" id="CHEBI:15377"/>
        <dbReference type="ChEBI" id="CHEBI:15378"/>
        <dbReference type="ChEBI" id="CHEBI:57643"/>
        <dbReference type="ChEBI" id="CHEBI:58608"/>
        <dbReference type="EC" id="3.1.4.4"/>
    </reaction>
</comment>
<dbReference type="EMBL" id="JAGDFM010000664">
    <property type="protein sequence ID" value="KAG7376570.1"/>
    <property type="molecule type" value="Genomic_DNA"/>
</dbReference>
<dbReference type="GO" id="GO:0005886">
    <property type="term" value="C:plasma membrane"/>
    <property type="evidence" value="ECO:0007669"/>
    <property type="project" value="TreeGrafter"/>
</dbReference>
<gene>
    <name evidence="5" type="ORF">PHYPSEUDO_013134</name>
</gene>
<dbReference type="GO" id="GO:0009395">
    <property type="term" value="P:phospholipid catabolic process"/>
    <property type="evidence" value="ECO:0007669"/>
    <property type="project" value="TreeGrafter"/>
</dbReference>
<evidence type="ECO:0000256" key="4">
    <source>
        <dbReference type="SAM" id="MobiDB-lite"/>
    </source>
</evidence>